<name>A0A2D0NGH5_FLAN2</name>
<dbReference type="InterPro" id="IPR028082">
    <property type="entry name" value="Peripla_BP_I"/>
</dbReference>
<dbReference type="Proteomes" id="UP000223913">
    <property type="component" value="Unassembled WGS sequence"/>
</dbReference>
<evidence type="ECO:0000313" key="3">
    <source>
        <dbReference type="Proteomes" id="UP000223913"/>
    </source>
</evidence>
<dbReference type="EMBL" id="PDUD01000009">
    <property type="protein sequence ID" value="PHN07490.1"/>
    <property type="molecule type" value="Genomic_DNA"/>
</dbReference>
<feature type="region of interest" description="Disordered" evidence="1">
    <location>
        <begin position="68"/>
        <end position="87"/>
    </location>
</feature>
<accession>A0A2D0NGH5</accession>
<dbReference type="CDD" id="cd06268">
    <property type="entry name" value="PBP1_ABC_transporter_LIVBP-like"/>
    <property type="match status" value="1"/>
</dbReference>
<keyword evidence="3" id="KW-1185">Reference proteome</keyword>
<reference evidence="2 3" key="1">
    <citation type="submission" date="2017-10" db="EMBL/GenBank/DDBJ databases">
        <title>The draft genome sequence of Lewinella nigricans NBRC 102662.</title>
        <authorList>
            <person name="Wang K."/>
        </authorList>
    </citation>
    <scope>NUCLEOTIDE SEQUENCE [LARGE SCALE GENOMIC DNA]</scope>
    <source>
        <strain evidence="2 3">NBRC 102662</strain>
    </source>
</reference>
<evidence type="ECO:0000256" key="1">
    <source>
        <dbReference type="SAM" id="MobiDB-lite"/>
    </source>
</evidence>
<evidence type="ECO:0008006" key="4">
    <source>
        <dbReference type="Google" id="ProtNLM"/>
    </source>
</evidence>
<evidence type="ECO:0000313" key="2">
    <source>
        <dbReference type="EMBL" id="PHN07490.1"/>
    </source>
</evidence>
<comment type="caution">
    <text evidence="2">The sequence shown here is derived from an EMBL/GenBank/DDBJ whole genome shotgun (WGS) entry which is preliminary data.</text>
</comment>
<feature type="compositionally biased region" description="Polar residues" evidence="1">
    <location>
        <begin position="76"/>
        <end position="87"/>
    </location>
</feature>
<sequence>MFFAFLLISLSSCDLFKKIQDDDDTTVDTGDELEPIQGRRVYDPETGTWVVVEEAVTEKMDTIAWQEVPTTDDPPITSTGESPITGNQSNVIDVTDFGSQILNNYNISVVLPWLTDRFNAMDPNIYYNSLWAINYYNGTKMALEVLANEGLNATVSAMDSGASPSTTSGLIRGSEDLGNAHLIVGPYRRDNVALLAQYAQQREKVLVSPQSAASGISNLNPNYVQVNPTLETHSRAIIRHALENHDPRNIVLVSKDVANEVSRFNYFRDEYAIWNRGRPATPLNELLIPENEAASMERVNMAPLLQRSDTTVFIVPNWEETFVYALLRKIDVSRDPYSTVIVYGMPQWKDFEKIDFDYYEKLRVHISASVFVNSLDPKVKLFKEQYYDLYGAIPTEEAFVGYDVMLYFGRMLKKYGTKFQYALEGEEADALHTHFAFERVVRPGTTSGIETSQIEQFENKFVNILKFENYQFQKDN</sequence>
<proteinExistence type="predicted"/>
<dbReference type="Gene3D" id="3.40.50.2300">
    <property type="match status" value="2"/>
</dbReference>
<dbReference type="AlphaFoldDB" id="A0A2D0NGH5"/>
<gene>
    <name evidence="2" type="ORF">CRP01_05150</name>
</gene>
<organism evidence="2 3">
    <name type="scientific">Flavilitoribacter nigricans (strain ATCC 23147 / DSM 23189 / NBRC 102662 / NCIMB 1420 / SS-2)</name>
    <name type="common">Lewinella nigricans</name>
    <dbReference type="NCBI Taxonomy" id="1122177"/>
    <lineage>
        <taxon>Bacteria</taxon>
        <taxon>Pseudomonadati</taxon>
        <taxon>Bacteroidota</taxon>
        <taxon>Saprospiria</taxon>
        <taxon>Saprospirales</taxon>
        <taxon>Lewinellaceae</taxon>
        <taxon>Flavilitoribacter</taxon>
    </lineage>
</organism>
<protein>
    <recommendedName>
        <fullName evidence="4">Amino acid ABC transporter substrate-binding protein</fullName>
    </recommendedName>
</protein>
<dbReference type="SUPFAM" id="SSF53822">
    <property type="entry name" value="Periplasmic binding protein-like I"/>
    <property type="match status" value="1"/>
</dbReference>